<name>A0ABN8ABR9_9BACI</name>
<evidence type="ECO:0000313" key="2">
    <source>
        <dbReference type="EMBL" id="CAG9620613.1"/>
    </source>
</evidence>
<dbReference type="EMBL" id="CAKJTJ010000005">
    <property type="protein sequence ID" value="CAG9620613.1"/>
    <property type="molecule type" value="Genomic_DNA"/>
</dbReference>
<dbReference type="Gene3D" id="2.60.40.1630">
    <property type="entry name" value="bacillus anthracis domain"/>
    <property type="match status" value="1"/>
</dbReference>
<keyword evidence="3" id="KW-1185">Reference proteome</keyword>
<dbReference type="RefSeq" id="WP_230500528.1">
    <property type="nucleotide sequence ID" value="NZ_CAKJTJ010000005.1"/>
</dbReference>
<keyword evidence="1" id="KW-1133">Transmembrane helix</keyword>
<keyword evidence="1" id="KW-0812">Transmembrane</keyword>
<comment type="caution">
    <text evidence="2">The sequence shown here is derived from an EMBL/GenBank/DDBJ whole genome shotgun (WGS) entry which is preliminary data.</text>
</comment>
<feature type="transmembrane region" description="Helical" evidence="1">
    <location>
        <begin position="247"/>
        <end position="266"/>
    </location>
</feature>
<organism evidence="2 3">
    <name type="scientific">Sutcliffiella rhizosphaerae</name>
    <dbReference type="NCBI Taxonomy" id="2880967"/>
    <lineage>
        <taxon>Bacteria</taxon>
        <taxon>Bacillati</taxon>
        <taxon>Bacillota</taxon>
        <taxon>Bacilli</taxon>
        <taxon>Bacillales</taxon>
        <taxon>Bacillaceae</taxon>
        <taxon>Sutcliffiella</taxon>
    </lineage>
</organism>
<gene>
    <name evidence="2" type="ORF">BACCIP111883_01382</name>
</gene>
<evidence type="ECO:0000256" key="1">
    <source>
        <dbReference type="SAM" id="Phobius"/>
    </source>
</evidence>
<protein>
    <recommendedName>
        <fullName evidence="4">DUF4179 domain-containing protein</fullName>
    </recommendedName>
</protein>
<evidence type="ECO:0008006" key="4">
    <source>
        <dbReference type="Google" id="ProtNLM"/>
    </source>
</evidence>
<sequence>MINQDWITSVLNGKKTAYQYFLDENKNSVFQIFIRYTKSQDEATAKTEECFVEIYNQLQDYNGNVTKRLFELVLSKLPKKNNSVLERVSVPFSHNPSHERMEQVIRNLPENEKISLLLSFLYQNEDEVAEILGISTIDLKDSVNLAKEYVRKETIKELPFLGEECLHISELESYFQDEIALSNKTKVEDHLEFCPTCREVIKMLDMQEKKLELLIRLPKEDENFNERLMQKITPYSPKKTKNHFWKYQSFLVGVIVTVSLIIISILPTISTWTTMIGNYMTYGTIYNVWKKGTYTATDNDITVEINSIEIDPIHMVVSYDLASDIKDVNNTTFNHIKIEAVDSNGKSYPLETSWSHTELEDFPKGLDDNKIFIRPLIDEPLPNEFTLQLTFSLLNGWRGNWEILIPVDYQKGMNEIEVIQLQEVITIDDKVEVELFSLEKGLNGNRLTYDVRFTEEESKRLEEISTMEDMGYFHPDLYHINHVIALVNEENEYIIPINYTADYYGLNRLNRGIQKPYQLTFNNMLTDKDYINYLGEAQEDSTYFVEVKRIHYSDPGGEYTFHIPLSPKIDEPFEYDLDGFVTEKLTVEKN</sequence>
<dbReference type="Proteomes" id="UP000789833">
    <property type="component" value="Unassembled WGS sequence"/>
</dbReference>
<accession>A0ABN8ABR9</accession>
<proteinExistence type="predicted"/>
<evidence type="ECO:0000313" key="3">
    <source>
        <dbReference type="Proteomes" id="UP000789833"/>
    </source>
</evidence>
<reference evidence="2 3" key="1">
    <citation type="submission" date="2021-10" db="EMBL/GenBank/DDBJ databases">
        <authorList>
            <person name="Criscuolo A."/>
        </authorList>
    </citation>
    <scope>NUCLEOTIDE SEQUENCE [LARGE SCALE GENOMIC DNA]</scope>
    <source>
        <strain evidence="3">CIP 111883</strain>
    </source>
</reference>
<keyword evidence="1" id="KW-0472">Membrane</keyword>